<feature type="region of interest" description="Disordered" evidence="1">
    <location>
        <begin position="25"/>
        <end position="53"/>
    </location>
</feature>
<organism evidence="2">
    <name type="scientific">marine sediment metagenome</name>
    <dbReference type="NCBI Taxonomy" id="412755"/>
    <lineage>
        <taxon>unclassified sequences</taxon>
        <taxon>metagenomes</taxon>
        <taxon>ecological metagenomes</taxon>
    </lineage>
</organism>
<evidence type="ECO:0000313" key="2">
    <source>
        <dbReference type="EMBL" id="KKN59607.1"/>
    </source>
</evidence>
<evidence type="ECO:0000256" key="1">
    <source>
        <dbReference type="SAM" id="MobiDB-lite"/>
    </source>
</evidence>
<feature type="compositionally biased region" description="Basic and acidic residues" evidence="1">
    <location>
        <begin position="43"/>
        <end position="53"/>
    </location>
</feature>
<accession>A0A0F9SBE8</accession>
<gene>
    <name evidence="2" type="ORF">LCGC14_0540040</name>
</gene>
<name>A0A0F9SBE8_9ZZZZ</name>
<reference evidence="2" key="1">
    <citation type="journal article" date="2015" name="Nature">
        <title>Complex archaea that bridge the gap between prokaryotes and eukaryotes.</title>
        <authorList>
            <person name="Spang A."/>
            <person name="Saw J.H."/>
            <person name="Jorgensen S.L."/>
            <person name="Zaremba-Niedzwiedzka K."/>
            <person name="Martijn J."/>
            <person name="Lind A.E."/>
            <person name="van Eijk R."/>
            <person name="Schleper C."/>
            <person name="Guy L."/>
            <person name="Ettema T.J."/>
        </authorList>
    </citation>
    <scope>NUCLEOTIDE SEQUENCE</scope>
</reference>
<sequence length="53" mass="6356">MIIVKNISIKIKKYMVLERYHMDGTMDGKQDIKPRSLKRFKRSKESKESKEVL</sequence>
<protein>
    <submittedName>
        <fullName evidence="2">Uncharacterized protein</fullName>
    </submittedName>
</protein>
<comment type="caution">
    <text evidence="2">The sequence shown here is derived from an EMBL/GenBank/DDBJ whole genome shotgun (WGS) entry which is preliminary data.</text>
</comment>
<proteinExistence type="predicted"/>
<dbReference type="AlphaFoldDB" id="A0A0F9SBE8"/>
<dbReference type="EMBL" id="LAZR01000720">
    <property type="protein sequence ID" value="KKN59607.1"/>
    <property type="molecule type" value="Genomic_DNA"/>
</dbReference>
<feature type="compositionally biased region" description="Basic and acidic residues" evidence="1">
    <location>
        <begin position="25"/>
        <end position="34"/>
    </location>
</feature>